<dbReference type="Proteomes" id="UP001183586">
    <property type="component" value="Unassembled WGS sequence"/>
</dbReference>
<feature type="region of interest" description="Disordered" evidence="1">
    <location>
        <begin position="1"/>
        <end position="21"/>
    </location>
</feature>
<dbReference type="RefSeq" id="WP_311678139.1">
    <property type="nucleotide sequence ID" value="NZ_JAVREU010000001.1"/>
</dbReference>
<accession>A0ABU2P1G5</accession>
<proteinExistence type="predicted"/>
<feature type="transmembrane region" description="Helical" evidence="2">
    <location>
        <begin position="46"/>
        <end position="67"/>
    </location>
</feature>
<sequence>MAHQAESRDSTHNVIGDSEVHGPVVQAGNNGSIIYFIRNGLRRADVVGTVLLTALMITAGLLVPGMLDDDRPAADDAKSTPGKPVADADVTAWGCGESAVVPELKVGAQGMAPLPAFPRGGIRASGSSISIVLQGSSDEELLLTGARAEIITRHRPARGGHIVNPCGSDAPKRVFTVDLDRDAPELKAIPDQSIEAGAREFKSWPYAVKHGDAEYFVVRPQSAKYDTEFRLVLFWSSGGHKGRLTLDDQGKPFRVTATSAADPTCVTVRSESGYWLMPAHSKTCKGAG</sequence>
<keyword evidence="2" id="KW-1133">Transmembrane helix</keyword>
<evidence type="ECO:0000313" key="4">
    <source>
        <dbReference type="Proteomes" id="UP001183586"/>
    </source>
</evidence>
<evidence type="ECO:0000256" key="2">
    <source>
        <dbReference type="SAM" id="Phobius"/>
    </source>
</evidence>
<evidence type="ECO:0000313" key="3">
    <source>
        <dbReference type="EMBL" id="MDT0385974.1"/>
    </source>
</evidence>
<keyword evidence="2" id="KW-0472">Membrane</keyword>
<keyword evidence="2" id="KW-0812">Transmembrane</keyword>
<gene>
    <name evidence="3" type="ORF">RM641_00835</name>
</gene>
<reference evidence="4" key="1">
    <citation type="submission" date="2023-07" db="EMBL/GenBank/DDBJ databases">
        <title>30 novel species of actinomycetes from the DSMZ collection.</title>
        <authorList>
            <person name="Nouioui I."/>
        </authorList>
    </citation>
    <scope>NUCLEOTIDE SEQUENCE [LARGE SCALE GENOMIC DNA]</scope>
    <source>
        <strain evidence="4">DSM 41921</strain>
    </source>
</reference>
<evidence type="ECO:0000256" key="1">
    <source>
        <dbReference type="SAM" id="MobiDB-lite"/>
    </source>
</evidence>
<comment type="caution">
    <text evidence="3">The sequence shown here is derived from an EMBL/GenBank/DDBJ whole genome shotgun (WGS) entry which is preliminary data.</text>
</comment>
<keyword evidence="4" id="KW-1185">Reference proteome</keyword>
<name>A0ABU2P1G5_9ACTN</name>
<dbReference type="EMBL" id="JAVREU010000001">
    <property type="protein sequence ID" value="MDT0385974.1"/>
    <property type="molecule type" value="Genomic_DNA"/>
</dbReference>
<protein>
    <submittedName>
        <fullName evidence="3">Uncharacterized protein</fullName>
    </submittedName>
</protein>
<organism evidence="3 4">
    <name type="scientific">Streptomyces dubilierae</name>
    <dbReference type="NCBI Taxonomy" id="3075533"/>
    <lineage>
        <taxon>Bacteria</taxon>
        <taxon>Bacillati</taxon>
        <taxon>Actinomycetota</taxon>
        <taxon>Actinomycetes</taxon>
        <taxon>Kitasatosporales</taxon>
        <taxon>Streptomycetaceae</taxon>
        <taxon>Streptomyces</taxon>
    </lineage>
</organism>
<feature type="compositionally biased region" description="Basic and acidic residues" evidence="1">
    <location>
        <begin position="1"/>
        <end position="11"/>
    </location>
</feature>